<evidence type="ECO:0000313" key="6">
    <source>
        <dbReference type="EMBL" id="RST63414.1"/>
    </source>
</evidence>
<feature type="transmembrane region" description="Helical" evidence="4">
    <location>
        <begin position="167"/>
        <end position="184"/>
    </location>
</feature>
<dbReference type="InterPro" id="IPR000620">
    <property type="entry name" value="EamA_dom"/>
</dbReference>
<keyword evidence="4" id="KW-0812">Transmembrane</keyword>
<protein>
    <recommendedName>
        <fullName evidence="2">S-adenosylmethionine uptake transporter</fullName>
    </recommendedName>
</protein>
<name>A0A429XGQ9_9RICK</name>
<feature type="transmembrane region" description="Helical" evidence="4">
    <location>
        <begin position="74"/>
        <end position="97"/>
    </location>
</feature>
<dbReference type="EMBL" id="RXFM01000080">
    <property type="protein sequence ID" value="RST63414.1"/>
    <property type="molecule type" value="Genomic_DNA"/>
</dbReference>
<evidence type="ECO:0000259" key="5">
    <source>
        <dbReference type="Pfam" id="PF00892"/>
    </source>
</evidence>
<evidence type="ECO:0000256" key="3">
    <source>
        <dbReference type="ARBA" id="ARBA00022970"/>
    </source>
</evidence>
<evidence type="ECO:0000256" key="4">
    <source>
        <dbReference type="SAM" id="Phobius"/>
    </source>
</evidence>
<dbReference type="InterPro" id="IPR037185">
    <property type="entry name" value="EmrE-like"/>
</dbReference>
<dbReference type="SUPFAM" id="SSF103481">
    <property type="entry name" value="Multidrug resistance efflux transporter EmrE"/>
    <property type="match status" value="1"/>
</dbReference>
<feature type="domain" description="EamA" evidence="5">
    <location>
        <begin position="137"/>
        <end position="263"/>
    </location>
</feature>
<dbReference type="AlphaFoldDB" id="A0A429XGQ9"/>
<feature type="transmembrane region" description="Helical" evidence="4">
    <location>
        <begin position="104"/>
        <end position="123"/>
    </location>
</feature>
<accession>A0A429XGQ9</accession>
<dbReference type="PANTHER" id="PTHR22911">
    <property type="entry name" value="ACYL-MALONYL CONDENSING ENZYME-RELATED"/>
    <property type="match status" value="1"/>
</dbReference>
<evidence type="ECO:0000256" key="1">
    <source>
        <dbReference type="ARBA" id="ARBA00004028"/>
    </source>
</evidence>
<feature type="transmembrane region" description="Helical" evidence="4">
    <location>
        <begin position="20"/>
        <end position="38"/>
    </location>
</feature>
<sequence length="281" mass="32396">MWAISATSVANLKKIPTYEILSIVFLIGFICSASYNTYNHTWRKTLDHPFYIWIIGIIGIFGNEVLFIESFKHAPVAHADLINFLWPIMVIFFSSLFPKEKLQFRYFLASLIAFIGIYILIFYDEGQNINFQHQYIKGYLYALFAAFFWTFYTIISKFYGKLKPEMIGIYCGLGFILSFLMHLTYEKTIIPTLSNFISLIFMGIATHCLAYFFWDYGVKKGNFKLLSILSYFNPIISISILIIAGYSKPTYALFISSFLIFSAGLIGGLTWKKSKSPKNIN</sequence>
<dbReference type="RefSeq" id="WP_126045086.1">
    <property type="nucleotide sequence ID" value="NZ_RXFM01000080.1"/>
</dbReference>
<keyword evidence="7" id="KW-1185">Reference proteome</keyword>
<feature type="transmembrane region" description="Helical" evidence="4">
    <location>
        <begin position="50"/>
        <end position="68"/>
    </location>
</feature>
<reference evidence="7" key="1">
    <citation type="submission" date="2018-11" db="EMBL/GenBank/DDBJ databases">
        <title>Phylogenetic, genomic, and biogeographic characterization of a novel and ubiquitous marine invertebrate-associated Rickettsiales parasite, Candidatus Marinoinvertebrata rohwerii, gen. nov., sp. nov.</title>
        <authorList>
            <person name="Klinges J.G."/>
            <person name="Rosales S.M."/>
            <person name="Mcminds R."/>
            <person name="Shaver E.C."/>
            <person name="Shantz A."/>
            <person name="Peters E.C."/>
            <person name="Burkepile D.E."/>
            <person name="Silliman B.R."/>
            <person name="Vega Thurber R.L."/>
        </authorList>
    </citation>
    <scope>NUCLEOTIDE SEQUENCE [LARGE SCALE GENOMIC DNA]</scope>
    <source>
        <strain evidence="7">a_cerv_44</strain>
    </source>
</reference>
<dbReference type="PANTHER" id="PTHR22911:SF76">
    <property type="entry name" value="EAMA DOMAIN-CONTAINING PROTEIN"/>
    <property type="match status" value="1"/>
</dbReference>
<evidence type="ECO:0000313" key="7">
    <source>
        <dbReference type="Proteomes" id="UP000279470"/>
    </source>
</evidence>
<feature type="transmembrane region" description="Helical" evidence="4">
    <location>
        <begin position="226"/>
        <end position="246"/>
    </location>
</feature>
<dbReference type="Pfam" id="PF00892">
    <property type="entry name" value="EamA"/>
    <property type="match status" value="2"/>
</dbReference>
<keyword evidence="4" id="KW-0472">Membrane</keyword>
<feature type="transmembrane region" description="Helical" evidence="4">
    <location>
        <begin position="135"/>
        <end position="155"/>
    </location>
</feature>
<dbReference type="GO" id="GO:0016020">
    <property type="term" value="C:membrane"/>
    <property type="evidence" value="ECO:0007669"/>
    <property type="project" value="InterPro"/>
</dbReference>
<feature type="transmembrane region" description="Helical" evidence="4">
    <location>
        <begin position="252"/>
        <end position="271"/>
    </location>
</feature>
<feature type="domain" description="EamA" evidence="5">
    <location>
        <begin position="1"/>
        <end position="121"/>
    </location>
</feature>
<keyword evidence="4" id="KW-1133">Transmembrane helix</keyword>
<dbReference type="Proteomes" id="UP000279470">
    <property type="component" value="Unassembled WGS sequence"/>
</dbReference>
<comment type="caution">
    <text evidence="6">The sequence shown here is derived from an EMBL/GenBank/DDBJ whole genome shotgun (WGS) entry which is preliminary data.</text>
</comment>
<proteinExistence type="predicted"/>
<evidence type="ECO:0000256" key="2">
    <source>
        <dbReference type="ARBA" id="ARBA00019341"/>
    </source>
</evidence>
<feature type="transmembrane region" description="Helical" evidence="4">
    <location>
        <begin position="196"/>
        <end position="214"/>
    </location>
</feature>
<keyword evidence="3" id="KW-0029">Amino-acid transport</keyword>
<gene>
    <name evidence="6" type="ORF">EIC27_05440</name>
</gene>
<dbReference type="OrthoDB" id="9795732at2"/>
<organism evidence="6 7">
    <name type="scientific">Candidatus Aquarickettsia rohweri</name>
    <dbReference type="NCBI Taxonomy" id="2602574"/>
    <lineage>
        <taxon>Bacteria</taxon>
        <taxon>Pseudomonadati</taxon>
        <taxon>Pseudomonadota</taxon>
        <taxon>Alphaproteobacteria</taxon>
        <taxon>Rickettsiales</taxon>
        <taxon>Candidatus Midichloriaceae</taxon>
        <taxon>Candidatus Aquarickettsia</taxon>
    </lineage>
</organism>
<comment type="function">
    <text evidence="1">Transports S-adenosylmethionine.</text>
</comment>
<keyword evidence="3" id="KW-0813">Transport</keyword>